<dbReference type="Proteomes" id="UP000199410">
    <property type="component" value="Unassembled WGS sequence"/>
</dbReference>
<proteinExistence type="predicted"/>
<organism evidence="2 3">
    <name type="scientific">Lysinibacillus fusiformis</name>
    <dbReference type="NCBI Taxonomy" id="28031"/>
    <lineage>
        <taxon>Bacteria</taxon>
        <taxon>Bacillati</taxon>
        <taxon>Bacillota</taxon>
        <taxon>Bacilli</taxon>
        <taxon>Bacillales</taxon>
        <taxon>Bacillaceae</taxon>
        <taxon>Lysinibacillus</taxon>
    </lineage>
</organism>
<dbReference type="EMBL" id="FOEL01000021">
    <property type="protein sequence ID" value="SER66489.1"/>
    <property type="molecule type" value="Genomic_DNA"/>
</dbReference>
<comment type="caution">
    <text evidence="2">The sequence shown here is derived from an EMBL/GenBank/DDBJ whole genome shotgun (WGS) entry which is preliminary data.</text>
</comment>
<accession>A0A1H9R359</accession>
<feature type="domain" description="Type I restriction enzyme R protein N-terminal" evidence="1">
    <location>
        <begin position="73"/>
        <end position="169"/>
    </location>
</feature>
<dbReference type="AlphaFoldDB" id="A0A1H9R359"/>
<evidence type="ECO:0000313" key="2">
    <source>
        <dbReference type="EMBL" id="SER66489.1"/>
    </source>
</evidence>
<gene>
    <name evidence="2" type="ORF">SAMN02787113_04300</name>
</gene>
<dbReference type="InterPro" id="IPR029464">
    <property type="entry name" value="HSDR_N"/>
</dbReference>
<reference evidence="2 3" key="1">
    <citation type="submission" date="2016-10" db="EMBL/GenBank/DDBJ databases">
        <authorList>
            <person name="Varghese N."/>
            <person name="Submissions S."/>
        </authorList>
    </citation>
    <scope>NUCLEOTIDE SEQUENCE [LARGE SCALE GENOMIC DNA]</scope>
    <source>
        <strain evidence="2 3">TC-13</strain>
    </source>
</reference>
<sequence length="455" mass="52701">MLYYFFVIIIGIFTQKLLTTDIKNGFNPMRNFYSEVCDLYYFNTKGESVQMNLKETIELLNNKISENSELIKNEESTKQFLVLPLLKGLGYDTYSPQEVTPEFTADFHKKNEKVDYAISINGQPRIFIEAKSINMKINKSAPQLSRYFSTFPSVKLGILTNGIEYHFFTDLNNSNIMDSKPFFIFNIINHNEEDFENLIKFSKNLYDQETVKILAESLIYFQSFKSVIKEIFESPNDDFIKFVIKERFKFKVTQQFINTSRPLIVKSIQEAISEVISEKFNIDTSQSSQEIAVTSIEDVTKEEKKVYFTQDEIDSLGKFEEFEGVTIVLPNPDSYIKLLKLTSEEYSVEKGNPLSDFFISSVVTQGSTIVGYLVGQYVNQKEDIKLYTVKSNEIAKFLDENPILKETGFINARLGSRFNKNNNETTYFLKSCLNNLSFRDIPNLISKIEDTEKFF</sequence>
<protein>
    <recommendedName>
        <fullName evidence="1">Type I restriction enzyme R protein N-terminal domain-containing protein</fullName>
    </recommendedName>
</protein>
<evidence type="ECO:0000313" key="3">
    <source>
        <dbReference type="Proteomes" id="UP000199410"/>
    </source>
</evidence>
<name>A0A1H9R359_9BACI</name>
<dbReference type="Pfam" id="PF13588">
    <property type="entry name" value="HSDR_N_2"/>
    <property type="match status" value="1"/>
</dbReference>
<evidence type="ECO:0000259" key="1">
    <source>
        <dbReference type="Pfam" id="PF13588"/>
    </source>
</evidence>